<accession>A0AAW5N376</accession>
<dbReference type="RefSeq" id="WP_018711585.1">
    <property type="nucleotide sequence ID" value="NZ_CALULB010000011.1"/>
</dbReference>
<dbReference type="EMBL" id="JANRHJ010000015">
    <property type="protein sequence ID" value="MCR8874857.1"/>
    <property type="molecule type" value="Genomic_DNA"/>
</dbReference>
<evidence type="ECO:0000313" key="1">
    <source>
        <dbReference type="EMBL" id="MCR8874857.1"/>
    </source>
</evidence>
<comment type="caution">
    <text evidence="1">The sequence shown here is derived from an EMBL/GenBank/DDBJ whole genome shotgun (WGS) entry which is preliminary data.</text>
</comment>
<gene>
    <name evidence="1" type="ORF">NW209_12705</name>
</gene>
<dbReference type="AlphaFoldDB" id="A0AAW5N376"/>
<name>A0AAW5N376_9BACT</name>
<organism evidence="1 2">
    <name type="scientific">Phocaeicola barnesiae</name>
    <dbReference type="NCBI Taxonomy" id="376804"/>
    <lineage>
        <taxon>Bacteria</taxon>
        <taxon>Pseudomonadati</taxon>
        <taxon>Bacteroidota</taxon>
        <taxon>Bacteroidia</taxon>
        <taxon>Bacteroidales</taxon>
        <taxon>Bacteroidaceae</taxon>
        <taxon>Phocaeicola</taxon>
    </lineage>
</organism>
<sequence length="88" mass="10358">MNEQQIPSSPSTYTLETITQRRLAKKAELRNSKEQIMEFSRELFAPQQSKTKFDNLMQQVNAGIAAYDGLMTGIKIFQRLRKFFRRKK</sequence>
<evidence type="ECO:0000313" key="2">
    <source>
        <dbReference type="Proteomes" id="UP001204579"/>
    </source>
</evidence>
<reference evidence="1 2" key="1">
    <citation type="submission" date="2022-08" db="EMBL/GenBank/DDBJ databases">
        <authorList>
            <person name="Zeman M."/>
            <person name="Kubasova T."/>
        </authorList>
    </citation>
    <scope>NUCLEOTIDE SEQUENCE [LARGE SCALE GENOMIC DNA]</scope>
    <source>
        <strain evidence="1 2">ET62</strain>
    </source>
</reference>
<proteinExistence type="predicted"/>
<protein>
    <submittedName>
        <fullName evidence="1">Uncharacterized protein</fullName>
    </submittedName>
</protein>
<dbReference type="Proteomes" id="UP001204579">
    <property type="component" value="Unassembled WGS sequence"/>
</dbReference>
<keyword evidence="2" id="KW-1185">Reference proteome</keyword>
<dbReference type="GeneID" id="82443988"/>